<comment type="caution">
    <text evidence="5">The sequence shown here is derived from an EMBL/GenBank/DDBJ whole genome shotgun (WGS) entry which is preliminary data.</text>
</comment>
<organism evidence="5 6">
    <name type="scientific">Devosia nitrariae</name>
    <dbReference type="NCBI Taxonomy" id="2071872"/>
    <lineage>
        <taxon>Bacteria</taxon>
        <taxon>Pseudomonadati</taxon>
        <taxon>Pseudomonadota</taxon>
        <taxon>Alphaproteobacteria</taxon>
        <taxon>Hyphomicrobiales</taxon>
        <taxon>Devosiaceae</taxon>
        <taxon>Devosia</taxon>
    </lineage>
</organism>
<evidence type="ECO:0000313" key="6">
    <source>
        <dbReference type="Proteomes" id="UP001156691"/>
    </source>
</evidence>
<comment type="similarity">
    <text evidence="1 2">Belongs to the small heat shock protein (HSP20) family.</text>
</comment>
<evidence type="ECO:0000256" key="3">
    <source>
        <dbReference type="SAM" id="MobiDB-lite"/>
    </source>
</evidence>
<dbReference type="InterPro" id="IPR008978">
    <property type="entry name" value="HSP20-like_chaperone"/>
</dbReference>
<dbReference type="RefSeq" id="WP_284342069.1">
    <property type="nucleotide sequence ID" value="NZ_BSNS01000020.1"/>
</dbReference>
<dbReference type="PANTHER" id="PTHR11527">
    <property type="entry name" value="HEAT-SHOCK PROTEIN 20 FAMILY MEMBER"/>
    <property type="match status" value="1"/>
</dbReference>
<dbReference type="PROSITE" id="PS01031">
    <property type="entry name" value="SHSP"/>
    <property type="match status" value="1"/>
</dbReference>
<proteinExistence type="inferred from homology"/>
<evidence type="ECO:0000256" key="1">
    <source>
        <dbReference type="PROSITE-ProRule" id="PRU00285"/>
    </source>
</evidence>
<dbReference type="InterPro" id="IPR002068">
    <property type="entry name" value="A-crystallin/Hsp20_dom"/>
</dbReference>
<dbReference type="InterPro" id="IPR031107">
    <property type="entry name" value="Small_HSP"/>
</dbReference>
<name>A0ABQ5W977_9HYPH</name>
<reference evidence="6" key="1">
    <citation type="journal article" date="2019" name="Int. J. Syst. Evol. Microbiol.">
        <title>The Global Catalogue of Microorganisms (GCM) 10K type strain sequencing project: providing services to taxonomists for standard genome sequencing and annotation.</title>
        <authorList>
            <consortium name="The Broad Institute Genomics Platform"/>
            <consortium name="The Broad Institute Genome Sequencing Center for Infectious Disease"/>
            <person name="Wu L."/>
            <person name="Ma J."/>
        </authorList>
    </citation>
    <scope>NUCLEOTIDE SEQUENCE [LARGE SCALE GENOMIC DNA]</scope>
    <source>
        <strain evidence="6">NBRC 112416</strain>
    </source>
</reference>
<keyword evidence="6" id="KW-1185">Reference proteome</keyword>
<accession>A0ABQ5W977</accession>
<protein>
    <submittedName>
        <fullName evidence="5">Molecular chaperone Hsp20</fullName>
    </submittedName>
</protein>
<dbReference type="Pfam" id="PF00011">
    <property type="entry name" value="HSP20"/>
    <property type="match status" value="1"/>
</dbReference>
<dbReference type="Proteomes" id="UP001156691">
    <property type="component" value="Unassembled WGS sequence"/>
</dbReference>
<gene>
    <name evidence="5" type="ORF">GCM10010862_38450</name>
</gene>
<dbReference type="SUPFAM" id="SSF49764">
    <property type="entry name" value="HSP20-like chaperones"/>
    <property type="match status" value="1"/>
</dbReference>
<dbReference type="Gene3D" id="2.60.40.790">
    <property type="match status" value="1"/>
</dbReference>
<sequence length="178" mass="20223">MVETATKVPVKSESNKPAPAKAPEWGPVETLRTEIDRLFEDFNRSNWPWPFRPRAFGAQPFFRRTFEWAAPAVNVVEKDKAYEISAEVPGIDGKNIEVMLRNGNIVIKGEKQEEKEEKSKDYYLHERQFGSFERAFAVPNGVETEKIEASFRNGVLTVVLPKTAEAQKPEKKITVKAA</sequence>
<feature type="domain" description="SHSP" evidence="4">
    <location>
        <begin position="64"/>
        <end position="178"/>
    </location>
</feature>
<feature type="region of interest" description="Disordered" evidence="3">
    <location>
        <begin position="1"/>
        <end position="27"/>
    </location>
</feature>
<evidence type="ECO:0000256" key="2">
    <source>
        <dbReference type="RuleBase" id="RU003616"/>
    </source>
</evidence>
<dbReference type="CDD" id="cd06464">
    <property type="entry name" value="ACD_sHsps-like"/>
    <property type="match status" value="1"/>
</dbReference>
<evidence type="ECO:0000259" key="4">
    <source>
        <dbReference type="PROSITE" id="PS01031"/>
    </source>
</evidence>
<dbReference type="EMBL" id="BSNS01000020">
    <property type="protein sequence ID" value="GLQ56586.1"/>
    <property type="molecule type" value="Genomic_DNA"/>
</dbReference>
<evidence type="ECO:0000313" key="5">
    <source>
        <dbReference type="EMBL" id="GLQ56586.1"/>
    </source>
</evidence>